<evidence type="ECO:0000313" key="1">
    <source>
        <dbReference type="EMBL" id="THU75461.1"/>
    </source>
</evidence>
<keyword evidence="2" id="KW-1185">Reference proteome</keyword>
<dbReference type="EMBL" id="ML182089">
    <property type="protein sequence ID" value="THU75461.1"/>
    <property type="molecule type" value="Genomic_DNA"/>
</dbReference>
<reference evidence="1 2" key="1">
    <citation type="journal article" date="2019" name="Nat. Ecol. Evol.">
        <title>Megaphylogeny resolves global patterns of mushroom evolution.</title>
        <authorList>
            <person name="Varga T."/>
            <person name="Krizsan K."/>
            <person name="Foldi C."/>
            <person name="Dima B."/>
            <person name="Sanchez-Garcia M."/>
            <person name="Sanchez-Ramirez S."/>
            <person name="Szollosi G.J."/>
            <person name="Szarkandi J.G."/>
            <person name="Papp V."/>
            <person name="Albert L."/>
            <person name="Andreopoulos W."/>
            <person name="Angelini C."/>
            <person name="Antonin V."/>
            <person name="Barry K.W."/>
            <person name="Bougher N.L."/>
            <person name="Buchanan P."/>
            <person name="Buyck B."/>
            <person name="Bense V."/>
            <person name="Catcheside P."/>
            <person name="Chovatia M."/>
            <person name="Cooper J."/>
            <person name="Damon W."/>
            <person name="Desjardin D."/>
            <person name="Finy P."/>
            <person name="Geml J."/>
            <person name="Haridas S."/>
            <person name="Hughes K."/>
            <person name="Justo A."/>
            <person name="Karasinski D."/>
            <person name="Kautmanova I."/>
            <person name="Kiss B."/>
            <person name="Kocsube S."/>
            <person name="Kotiranta H."/>
            <person name="LaButti K.M."/>
            <person name="Lechner B.E."/>
            <person name="Liimatainen K."/>
            <person name="Lipzen A."/>
            <person name="Lukacs Z."/>
            <person name="Mihaltcheva S."/>
            <person name="Morgado L.N."/>
            <person name="Niskanen T."/>
            <person name="Noordeloos M.E."/>
            <person name="Ohm R.A."/>
            <person name="Ortiz-Santana B."/>
            <person name="Ovrebo C."/>
            <person name="Racz N."/>
            <person name="Riley R."/>
            <person name="Savchenko A."/>
            <person name="Shiryaev A."/>
            <person name="Soop K."/>
            <person name="Spirin V."/>
            <person name="Szebenyi C."/>
            <person name="Tomsovsky M."/>
            <person name="Tulloss R.E."/>
            <person name="Uehling J."/>
            <person name="Grigoriev I.V."/>
            <person name="Vagvolgyi C."/>
            <person name="Papp T."/>
            <person name="Martin F.M."/>
            <person name="Miettinen O."/>
            <person name="Hibbett D.S."/>
            <person name="Nagy L.G."/>
        </authorList>
    </citation>
    <scope>NUCLEOTIDE SEQUENCE [LARGE SCALE GENOMIC DNA]</scope>
    <source>
        <strain evidence="1 2">CBS 962.96</strain>
    </source>
</reference>
<proteinExistence type="predicted"/>
<organism evidence="1 2">
    <name type="scientific">Dendrothele bispora (strain CBS 962.96)</name>
    <dbReference type="NCBI Taxonomy" id="1314807"/>
    <lineage>
        <taxon>Eukaryota</taxon>
        <taxon>Fungi</taxon>
        <taxon>Dikarya</taxon>
        <taxon>Basidiomycota</taxon>
        <taxon>Agaricomycotina</taxon>
        <taxon>Agaricomycetes</taxon>
        <taxon>Agaricomycetidae</taxon>
        <taxon>Agaricales</taxon>
        <taxon>Agaricales incertae sedis</taxon>
        <taxon>Dendrothele</taxon>
    </lineage>
</organism>
<sequence>MDVIRRRVDFFRQAGNLIDRVEHSQCTIWQLARARQELSPDHPVAGLLFFLRIQKNEEREKLQKEVDRACLVNTKRMAFDFPPRVCIASIQ</sequence>
<dbReference type="AlphaFoldDB" id="A0A4S8KJE0"/>
<dbReference type="Proteomes" id="UP000297245">
    <property type="component" value="Unassembled WGS sequence"/>
</dbReference>
<name>A0A4S8KJE0_DENBC</name>
<evidence type="ECO:0000313" key="2">
    <source>
        <dbReference type="Proteomes" id="UP000297245"/>
    </source>
</evidence>
<protein>
    <submittedName>
        <fullName evidence="1">Uncharacterized protein</fullName>
    </submittedName>
</protein>
<accession>A0A4S8KJE0</accession>
<gene>
    <name evidence="1" type="ORF">K435DRAFT_880779</name>
</gene>